<sequence>MALAAVAGFGLSACGFQPLYGSGTTTASGARLSEAMAAVNVSPIPGRVGQKLRNELIFSNTGGNYAADTRYRLNIAIRERVIDQLVQISGDARGQVYQLEASFKLIDSASGKVINSGAAVSRAAYNRYQEIFANVRARRDAENRAADTVAESIKTQIAAFLATSA</sequence>
<organism evidence="1">
    <name type="scientific">marine sediment metagenome</name>
    <dbReference type="NCBI Taxonomy" id="412755"/>
    <lineage>
        <taxon>unclassified sequences</taxon>
        <taxon>metagenomes</taxon>
        <taxon>ecological metagenomes</taxon>
    </lineage>
</organism>
<proteinExistence type="predicted"/>
<name>X0SAE7_9ZZZZ</name>
<gene>
    <name evidence="1" type="ORF">S01H1_17452</name>
</gene>
<evidence type="ECO:0008006" key="2">
    <source>
        <dbReference type="Google" id="ProtNLM"/>
    </source>
</evidence>
<reference evidence="1" key="1">
    <citation type="journal article" date="2014" name="Front. Microbiol.">
        <title>High frequency of phylogenetically diverse reductive dehalogenase-homologous genes in deep subseafloor sedimentary metagenomes.</title>
        <authorList>
            <person name="Kawai M."/>
            <person name="Futagami T."/>
            <person name="Toyoda A."/>
            <person name="Takaki Y."/>
            <person name="Nishi S."/>
            <person name="Hori S."/>
            <person name="Arai W."/>
            <person name="Tsubouchi T."/>
            <person name="Morono Y."/>
            <person name="Uchiyama I."/>
            <person name="Ito T."/>
            <person name="Fujiyama A."/>
            <person name="Inagaki F."/>
            <person name="Takami H."/>
        </authorList>
    </citation>
    <scope>NUCLEOTIDE SEQUENCE</scope>
    <source>
        <strain evidence="1">Expedition CK06-06</strain>
    </source>
</reference>
<dbReference type="AlphaFoldDB" id="X0SAE7"/>
<evidence type="ECO:0000313" key="1">
    <source>
        <dbReference type="EMBL" id="GAF72151.1"/>
    </source>
</evidence>
<comment type="caution">
    <text evidence="1">The sequence shown here is derived from an EMBL/GenBank/DDBJ whole genome shotgun (WGS) entry which is preliminary data.</text>
</comment>
<dbReference type="EMBL" id="BARS01009261">
    <property type="protein sequence ID" value="GAF72151.1"/>
    <property type="molecule type" value="Genomic_DNA"/>
</dbReference>
<protein>
    <recommendedName>
        <fullName evidence="2">LPS-assembly lipoprotein</fullName>
    </recommendedName>
</protein>
<dbReference type="Gene3D" id="3.30.160.150">
    <property type="entry name" value="Lipoprotein like domain"/>
    <property type="match status" value="1"/>
</dbReference>
<accession>X0SAE7</accession>